<dbReference type="InterPro" id="IPR011025">
    <property type="entry name" value="GproteinA_insert"/>
</dbReference>
<dbReference type="PANTHER" id="PTHR10218:SF367">
    <property type="entry name" value="GUANINE NUCLEOTIDE-BINDING PROTEIN G(F) SUBUNIT ALPHA"/>
    <property type="match status" value="1"/>
</dbReference>
<keyword evidence="6 8" id="KW-0342">GTP-binding</keyword>
<dbReference type="FunFam" id="1.10.400.10:FF:000003">
    <property type="entry name" value="Guanine nucleotide-binding protein G(S) subunit alpha"/>
    <property type="match status" value="1"/>
</dbReference>
<sequence>MQEKIKSLFRPSCEDRFNIYQSAEEAKRAKLRNKQISRVLKQHKKEELKKLKILLLGTAESGKSTITKQMKIIHNNGFDLSERLEKISDIRRNIQQSIVVLLSAMDKMRIPLANQDNEDSRNFILKEAGDPESHRRNELLDHAEKLWADAGVKECYSRSHEYTYQLIDCAKYFLDKIFEIKNPAFVPSDQDILRCRSLTASIQHIEFEVPDGGTQVKFDVYDVGGQQGERKKWIQVFDSVTAILFVVDCSSFDQTLREDPTKNRLLEALENFEQVWNNRFLKYVSILLFINKIDMLAEKIARGRDIAELTRLYPDLFPDFDTFTPSRSDILEFLEAYPSYNSETTKKSRSVSRCDVHPDTIKTAVYIKHLFMKIVRGELQLKQRITQQTSHWHDGHSCEYFYTCAIDTNNVQPEEAKKAKRRNKQISKTLKQHQKEELKKLKLLLLGTAESGKSTIAKQMKIIHGNGFDMRERLEKISDIRRNIQQSIVVLLTAMKEMEIPFAENENEKRRDFILSQAGNPESHKANAFLEHAEQLWADAGVQECYNRSHEFQLIDCAKYFLDKIPEIKKEEYIPSDQDILRCRSLTNSIQHTEFSVPEGDHQVKFDVYDVGGQQGERKKWIQVFDSVNAILFAVDCSSFDQTLREDPTKNRLLEALENFEQVWNNRFLKNVSVLLFINKIDVLAEKIARGRDISELTKMYPHIFPDFKTFSPSKSEVLQFLQSYPENNTVSENAVHPDTVKTAVYIKSLFMKIVQGELQLKERITMRDSAWHCGHSCEYFYTCAIDTNNVQKVLNGCRSLIIQDHLRKFGLL</sequence>
<keyword evidence="10" id="KW-1003">Cell membrane</keyword>
<evidence type="ECO:0000256" key="4">
    <source>
        <dbReference type="ARBA" id="ARBA00022741"/>
    </source>
</evidence>
<dbReference type="GO" id="GO:0046872">
    <property type="term" value="F:metal ion binding"/>
    <property type="evidence" value="ECO:0007669"/>
    <property type="project" value="UniProtKB-UniRule"/>
</dbReference>
<dbReference type="GO" id="GO:0003924">
    <property type="term" value="F:GTPase activity"/>
    <property type="evidence" value="ECO:0007669"/>
    <property type="project" value="UniProtKB-UniRule"/>
</dbReference>
<keyword evidence="4 8" id="KW-0547">Nucleotide-binding</keyword>
<protein>
    <recommendedName>
        <fullName evidence="10">Guanine nucleotide-binding protein G(s) subunit alpha</fullName>
    </recommendedName>
    <alternativeName>
        <fullName evidence="10">Adenylate cyclase-stimulating G alpha protein</fullName>
    </alternativeName>
</protein>
<comment type="subcellular location">
    <subcellularLocation>
        <location evidence="10">Cell membrane</location>
    </subcellularLocation>
</comment>
<dbReference type="SUPFAM" id="SSF47895">
    <property type="entry name" value="Transducin (alpha subunit), insertion domain"/>
    <property type="match status" value="2"/>
</dbReference>
<dbReference type="RefSeq" id="XP_022339076.1">
    <property type="nucleotide sequence ID" value="XM_022483368.1"/>
</dbReference>
<reference evidence="11" key="1">
    <citation type="submission" date="2024-06" db="UniProtKB">
        <authorList>
            <consortium name="RefSeq"/>
        </authorList>
    </citation>
    <scope>NUCLEOTIDE SEQUENCE [LARGE SCALE GENOMIC DNA]</scope>
</reference>
<name>A0A8B8EHF8_CRAVI</name>
<dbReference type="Proteomes" id="UP000694844">
    <property type="component" value="Chromosome 1"/>
</dbReference>
<dbReference type="InterPro" id="IPR027417">
    <property type="entry name" value="P-loop_NTPase"/>
</dbReference>
<keyword evidence="5 9" id="KW-0460">Magnesium</keyword>
<dbReference type="GO" id="GO:0005834">
    <property type="term" value="C:heterotrimeric G-protein complex"/>
    <property type="evidence" value="ECO:0007669"/>
    <property type="project" value="UniProtKB-UniRule"/>
</dbReference>
<dbReference type="PRINTS" id="PR00318">
    <property type="entry name" value="GPROTEINA"/>
</dbReference>
<dbReference type="OrthoDB" id="5817230at2759"/>
<keyword evidence="11" id="KW-1185">Reference proteome</keyword>
<dbReference type="PANTHER" id="PTHR10218">
    <property type="entry name" value="GTP-BINDING PROTEIN ALPHA SUBUNIT"/>
    <property type="match status" value="1"/>
</dbReference>
<dbReference type="GO" id="GO:0001664">
    <property type="term" value="F:G protein-coupled receptor binding"/>
    <property type="evidence" value="ECO:0007669"/>
    <property type="project" value="TreeGrafter"/>
</dbReference>
<dbReference type="GeneID" id="111134396"/>
<feature type="binding site" evidence="9">
    <location>
        <position position="454"/>
    </location>
    <ligand>
        <name>Mg(2+)</name>
        <dbReference type="ChEBI" id="CHEBI:18420"/>
    </ligand>
</feature>
<keyword evidence="10" id="KW-0472">Membrane</keyword>
<dbReference type="Gene3D" id="3.40.50.300">
    <property type="entry name" value="P-loop containing nucleotide triphosphate hydrolases"/>
    <property type="match status" value="2"/>
</dbReference>
<dbReference type="GO" id="GO:0005737">
    <property type="term" value="C:cytoplasm"/>
    <property type="evidence" value="ECO:0007669"/>
    <property type="project" value="TreeGrafter"/>
</dbReference>
<reference evidence="12" key="2">
    <citation type="submission" date="2025-08" db="UniProtKB">
        <authorList>
            <consortium name="RefSeq"/>
        </authorList>
    </citation>
    <scope>IDENTIFICATION</scope>
    <source>
        <tissue evidence="12">Whole sample</tissue>
    </source>
</reference>
<dbReference type="KEGG" id="cvn:111134396"/>
<dbReference type="InterPro" id="IPR000367">
    <property type="entry name" value="Gprotein_alpha_S"/>
</dbReference>
<dbReference type="GO" id="GO:0007191">
    <property type="term" value="P:adenylate cyclase-activating dopamine receptor signaling pathway"/>
    <property type="evidence" value="ECO:0007669"/>
    <property type="project" value="TreeGrafter"/>
</dbReference>
<dbReference type="PRINTS" id="PR00443">
    <property type="entry name" value="GPROTEINAS"/>
</dbReference>
<dbReference type="Gene3D" id="1.10.400.10">
    <property type="entry name" value="GI Alpha 1, domain 2-like"/>
    <property type="match status" value="2"/>
</dbReference>
<dbReference type="AlphaFoldDB" id="A0A8B8EHF8"/>
<feature type="binding site" evidence="8">
    <location>
        <begin position="581"/>
        <end position="587"/>
    </location>
    <ligand>
        <name>GTP</name>
        <dbReference type="ChEBI" id="CHEBI:37565"/>
    </ligand>
</feature>
<dbReference type="InterPro" id="IPR001019">
    <property type="entry name" value="Gprotein_alpha_su"/>
</dbReference>
<proteinExistence type="inferred from homology"/>
<feature type="binding site" evidence="8">
    <location>
        <begin position="610"/>
        <end position="614"/>
    </location>
    <ligand>
        <name>GTP</name>
        <dbReference type="ChEBI" id="CHEBI:37565"/>
    </ligand>
</feature>
<evidence type="ECO:0000256" key="9">
    <source>
        <dbReference type="PIRSR" id="PIRSR601019-2"/>
    </source>
</evidence>
<dbReference type="Pfam" id="PF00503">
    <property type="entry name" value="G-alpha"/>
    <property type="match status" value="2"/>
</dbReference>
<dbReference type="GO" id="GO:0031683">
    <property type="term" value="F:G-protein beta/gamma-subunit complex binding"/>
    <property type="evidence" value="ECO:0007669"/>
    <property type="project" value="UniProtKB-UniRule"/>
</dbReference>
<organism evidence="11 12">
    <name type="scientific">Crassostrea virginica</name>
    <name type="common">Eastern oyster</name>
    <dbReference type="NCBI Taxonomy" id="6565"/>
    <lineage>
        <taxon>Eukaryota</taxon>
        <taxon>Metazoa</taxon>
        <taxon>Spiralia</taxon>
        <taxon>Lophotrochozoa</taxon>
        <taxon>Mollusca</taxon>
        <taxon>Bivalvia</taxon>
        <taxon>Autobranchia</taxon>
        <taxon>Pteriomorphia</taxon>
        <taxon>Ostreida</taxon>
        <taxon>Ostreoidea</taxon>
        <taxon>Ostreidae</taxon>
        <taxon>Crassostrea</taxon>
    </lineage>
</organism>
<dbReference type="GO" id="GO:0005525">
    <property type="term" value="F:GTP binding"/>
    <property type="evidence" value="ECO:0007669"/>
    <property type="project" value="UniProtKB-UniRule"/>
</dbReference>
<evidence type="ECO:0000313" key="11">
    <source>
        <dbReference type="Proteomes" id="UP000694844"/>
    </source>
</evidence>
<evidence type="ECO:0000256" key="10">
    <source>
        <dbReference type="RuleBase" id="RU369121"/>
    </source>
</evidence>
<evidence type="ECO:0000313" key="12">
    <source>
        <dbReference type="RefSeq" id="XP_022339076.1"/>
    </source>
</evidence>
<dbReference type="PROSITE" id="PS51882">
    <property type="entry name" value="G_ALPHA"/>
    <property type="match status" value="2"/>
</dbReference>
<dbReference type="SMART" id="SM00275">
    <property type="entry name" value="G_alpha"/>
    <property type="match status" value="2"/>
</dbReference>
<evidence type="ECO:0000256" key="7">
    <source>
        <dbReference type="ARBA" id="ARBA00023224"/>
    </source>
</evidence>
<gene>
    <name evidence="12" type="primary">LOC111134396</name>
</gene>
<feature type="binding site" evidence="8">
    <location>
        <begin position="450"/>
        <end position="455"/>
    </location>
    <ligand>
        <name>GTP</name>
        <dbReference type="ChEBI" id="CHEBI:37565"/>
    </ligand>
</feature>
<keyword evidence="7 10" id="KW-0807">Transducer</keyword>
<evidence type="ECO:0000256" key="2">
    <source>
        <dbReference type="ARBA" id="ARBA00011356"/>
    </source>
</evidence>
<evidence type="ECO:0000256" key="1">
    <source>
        <dbReference type="ARBA" id="ARBA00007172"/>
    </source>
</evidence>
<comment type="function">
    <text evidence="10">Guanine nucleotide-binding proteins (G proteins) function as transducers in numerous signaling pathways controlled by G protein-coupled receptors (GPCRs).</text>
</comment>
<feature type="binding site" evidence="9">
    <location>
        <position position="587"/>
    </location>
    <ligand>
        <name>Mg(2+)</name>
        <dbReference type="ChEBI" id="CHEBI:18420"/>
    </ligand>
</feature>
<evidence type="ECO:0000256" key="8">
    <source>
        <dbReference type="PIRSR" id="PIRSR601019-1"/>
    </source>
</evidence>
<feature type="binding site" evidence="8">
    <location>
        <begin position="679"/>
        <end position="682"/>
    </location>
    <ligand>
        <name>GTP</name>
        <dbReference type="ChEBI" id="CHEBI:37565"/>
    </ligand>
</feature>
<keyword evidence="3 9" id="KW-0479">Metal-binding</keyword>
<evidence type="ECO:0000256" key="6">
    <source>
        <dbReference type="ARBA" id="ARBA00023134"/>
    </source>
</evidence>
<dbReference type="SUPFAM" id="SSF52540">
    <property type="entry name" value="P-loop containing nucleoside triphosphate hydrolases"/>
    <property type="match status" value="2"/>
</dbReference>
<dbReference type="CDD" id="cd00066">
    <property type="entry name" value="G-alpha"/>
    <property type="match status" value="2"/>
</dbReference>
<accession>A0A8B8EHF8</accession>
<evidence type="ECO:0000256" key="5">
    <source>
        <dbReference type="ARBA" id="ARBA00022842"/>
    </source>
</evidence>
<evidence type="ECO:0000256" key="3">
    <source>
        <dbReference type="ARBA" id="ARBA00022723"/>
    </source>
</evidence>
<comment type="subunit">
    <text evidence="2 10">G proteins are composed of 3 units; alpha, beta and gamma. The alpha chain contains the guanine nucleotide binding site.</text>
</comment>
<dbReference type="GO" id="GO:0007606">
    <property type="term" value="P:sensory perception of chemical stimulus"/>
    <property type="evidence" value="ECO:0007669"/>
    <property type="project" value="TreeGrafter"/>
</dbReference>
<comment type="similarity">
    <text evidence="1 10">Belongs to the G-alpha family. G(s) subfamily.</text>
</comment>